<accession>A0AC35TFV0</accession>
<dbReference type="Proteomes" id="UP000095286">
    <property type="component" value="Unplaced"/>
</dbReference>
<proteinExistence type="predicted"/>
<protein>
    <submittedName>
        <fullName evidence="2">Ovule protein</fullName>
    </submittedName>
</protein>
<evidence type="ECO:0000313" key="2">
    <source>
        <dbReference type="WBParaSite" id="RSKR_0000011250.1"/>
    </source>
</evidence>
<dbReference type="WBParaSite" id="RSKR_0000011250.1">
    <property type="protein sequence ID" value="RSKR_0000011250.1"/>
    <property type="gene ID" value="RSKR_0000011250"/>
</dbReference>
<name>A0AC35TFV0_9BILA</name>
<sequence length="78" mass="9243">MQMEMKLFWMKSIMAKRHTETPNLEEKITLKRDFTSLPSMPNFKYMNLSQDGLAKPTPLVKRTRLFSTHVDFEMSSML</sequence>
<organism evidence="1 2">
    <name type="scientific">Rhabditophanes sp. KR3021</name>
    <dbReference type="NCBI Taxonomy" id="114890"/>
    <lineage>
        <taxon>Eukaryota</taxon>
        <taxon>Metazoa</taxon>
        <taxon>Ecdysozoa</taxon>
        <taxon>Nematoda</taxon>
        <taxon>Chromadorea</taxon>
        <taxon>Rhabditida</taxon>
        <taxon>Tylenchina</taxon>
        <taxon>Panagrolaimomorpha</taxon>
        <taxon>Strongyloidoidea</taxon>
        <taxon>Alloionematidae</taxon>
        <taxon>Rhabditophanes</taxon>
    </lineage>
</organism>
<evidence type="ECO:0000313" key="1">
    <source>
        <dbReference type="Proteomes" id="UP000095286"/>
    </source>
</evidence>
<reference evidence="2" key="1">
    <citation type="submission" date="2016-11" db="UniProtKB">
        <authorList>
            <consortium name="WormBaseParasite"/>
        </authorList>
    </citation>
    <scope>IDENTIFICATION</scope>
    <source>
        <strain evidence="2">KR3021</strain>
    </source>
</reference>